<reference evidence="2" key="1">
    <citation type="journal article" date="2022" name="Mol. Ecol. Resour.">
        <title>The genomes of chicory, endive, great burdock and yacon provide insights into Asteraceae palaeo-polyploidization history and plant inulin production.</title>
        <authorList>
            <person name="Fan W."/>
            <person name="Wang S."/>
            <person name="Wang H."/>
            <person name="Wang A."/>
            <person name="Jiang F."/>
            <person name="Liu H."/>
            <person name="Zhao H."/>
            <person name="Xu D."/>
            <person name="Zhang Y."/>
        </authorList>
    </citation>
    <scope>NUCLEOTIDE SEQUENCE [LARGE SCALE GENOMIC DNA]</scope>
    <source>
        <strain evidence="2">cv. Yunnan</strain>
    </source>
</reference>
<accession>A0ACB9CBF4</accession>
<gene>
    <name evidence="1" type="ORF">L1987_62783</name>
</gene>
<protein>
    <submittedName>
        <fullName evidence="1">Uncharacterized protein</fullName>
    </submittedName>
</protein>
<keyword evidence="2" id="KW-1185">Reference proteome</keyword>
<comment type="caution">
    <text evidence="1">The sequence shown here is derived from an EMBL/GenBank/DDBJ whole genome shotgun (WGS) entry which is preliminary data.</text>
</comment>
<organism evidence="1 2">
    <name type="scientific">Smallanthus sonchifolius</name>
    <dbReference type="NCBI Taxonomy" id="185202"/>
    <lineage>
        <taxon>Eukaryota</taxon>
        <taxon>Viridiplantae</taxon>
        <taxon>Streptophyta</taxon>
        <taxon>Embryophyta</taxon>
        <taxon>Tracheophyta</taxon>
        <taxon>Spermatophyta</taxon>
        <taxon>Magnoliopsida</taxon>
        <taxon>eudicotyledons</taxon>
        <taxon>Gunneridae</taxon>
        <taxon>Pentapetalae</taxon>
        <taxon>asterids</taxon>
        <taxon>campanulids</taxon>
        <taxon>Asterales</taxon>
        <taxon>Asteraceae</taxon>
        <taxon>Asteroideae</taxon>
        <taxon>Heliantheae alliance</taxon>
        <taxon>Millerieae</taxon>
        <taxon>Smallanthus</taxon>
    </lineage>
</organism>
<name>A0ACB9CBF4_9ASTR</name>
<evidence type="ECO:0000313" key="2">
    <source>
        <dbReference type="Proteomes" id="UP001056120"/>
    </source>
</evidence>
<proteinExistence type="predicted"/>
<dbReference type="Proteomes" id="UP001056120">
    <property type="component" value="Linkage Group LG21"/>
</dbReference>
<sequence length="146" mass="16491">MDRIRHLSVQGAKSFIQGPELSSEFPYGRDHYFLESLKEKSWIERPGKWSKGPCPKAAKPFPATWKRRACSGNSNGRLSLIRTKLVGVASSKQLPLAPIDEKEIELEKSKEDFDPVMALASFPLWDHLAFVGLRFPVAKSFTPFTE</sequence>
<reference evidence="1 2" key="2">
    <citation type="journal article" date="2022" name="Mol. Ecol. Resour.">
        <title>The genomes of chicory, endive, great burdock and yacon provide insights into Asteraceae paleo-polyploidization history and plant inulin production.</title>
        <authorList>
            <person name="Fan W."/>
            <person name="Wang S."/>
            <person name="Wang H."/>
            <person name="Wang A."/>
            <person name="Jiang F."/>
            <person name="Liu H."/>
            <person name="Zhao H."/>
            <person name="Xu D."/>
            <person name="Zhang Y."/>
        </authorList>
    </citation>
    <scope>NUCLEOTIDE SEQUENCE [LARGE SCALE GENOMIC DNA]</scope>
    <source>
        <strain evidence="2">cv. Yunnan</strain>
        <tissue evidence="1">Leaves</tissue>
    </source>
</reference>
<dbReference type="EMBL" id="CM042038">
    <property type="protein sequence ID" value="KAI3731594.1"/>
    <property type="molecule type" value="Genomic_DNA"/>
</dbReference>
<evidence type="ECO:0000313" key="1">
    <source>
        <dbReference type="EMBL" id="KAI3731594.1"/>
    </source>
</evidence>